<name>A0A975PEQ2_9MICC</name>
<dbReference type="InterPro" id="IPR024072">
    <property type="entry name" value="DHFR-like_dom_sf"/>
</dbReference>
<evidence type="ECO:0000313" key="2">
    <source>
        <dbReference type="EMBL" id="QWQ36021.1"/>
    </source>
</evidence>
<dbReference type="EMBL" id="CP076456">
    <property type="protein sequence ID" value="QWQ36021.1"/>
    <property type="molecule type" value="Genomic_DNA"/>
</dbReference>
<dbReference type="PANTHER" id="PTHR38011:SF11">
    <property type="entry name" value="2,5-DIAMINO-6-RIBOSYLAMINO-4(3H)-PYRIMIDINONE 5'-PHOSPHATE REDUCTASE"/>
    <property type="match status" value="1"/>
</dbReference>
<reference evidence="2" key="1">
    <citation type="submission" date="2021-06" db="EMBL/GenBank/DDBJ databases">
        <title>Novel species in genus Arthrobacter.</title>
        <authorList>
            <person name="Zhang G."/>
        </authorList>
    </citation>
    <scope>NUCLEOTIDE SEQUENCE</scope>
    <source>
        <strain evidence="2">Zg-ZUI122</strain>
    </source>
</reference>
<dbReference type="GO" id="GO:0009231">
    <property type="term" value="P:riboflavin biosynthetic process"/>
    <property type="evidence" value="ECO:0007669"/>
    <property type="project" value="InterPro"/>
</dbReference>
<protein>
    <submittedName>
        <fullName evidence="2">Dihydrofolate reductase family protein</fullName>
    </submittedName>
</protein>
<accession>A0A975PEQ2</accession>
<evidence type="ECO:0000313" key="3">
    <source>
        <dbReference type="Proteomes" id="UP000680588"/>
    </source>
</evidence>
<dbReference type="Gene3D" id="3.40.430.10">
    <property type="entry name" value="Dihydrofolate Reductase, subunit A"/>
    <property type="match status" value="1"/>
</dbReference>
<dbReference type="Pfam" id="PF01872">
    <property type="entry name" value="RibD_C"/>
    <property type="match status" value="1"/>
</dbReference>
<dbReference type="PANTHER" id="PTHR38011">
    <property type="entry name" value="DIHYDROFOLATE REDUCTASE FAMILY PROTEIN (AFU_ORTHOLOGUE AFUA_8G06820)"/>
    <property type="match status" value="1"/>
</dbReference>
<dbReference type="InterPro" id="IPR002734">
    <property type="entry name" value="RibDG_C"/>
</dbReference>
<dbReference type="GO" id="GO:0008703">
    <property type="term" value="F:5-amino-6-(5-phosphoribosylamino)uracil reductase activity"/>
    <property type="evidence" value="ECO:0007669"/>
    <property type="project" value="InterPro"/>
</dbReference>
<feature type="domain" description="Bacterial bifunctional deaminase-reductase C-terminal" evidence="1">
    <location>
        <begin position="3"/>
        <end position="167"/>
    </location>
</feature>
<evidence type="ECO:0000259" key="1">
    <source>
        <dbReference type="Pfam" id="PF01872"/>
    </source>
</evidence>
<dbReference type="RefSeq" id="WP_207347674.1">
    <property type="nucleotide sequence ID" value="NZ_CP076456.1"/>
</dbReference>
<dbReference type="KEGG" id="asun:KG104_16510"/>
<dbReference type="InterPro" id="IPR050765">
    <property type="entry name" value="Riboflavin_Biosynth_HTPR"/>
</dbReference>
<proteinExistence type="predicted"/>
<sequence>MGKVIYYVASSLDGYIATEDNKLDWLLDFGFEAFQTHYDQFLAGVGALVMGSVTYDFVRAEDPGSWAYGTLPCQVLTSRNLQAPPDTGVRFAAGNIRDICAAAVADAGNRNVWVVGGGHVAAQFADAGLLDEVRVTYMPVALGSGRPLLPVAAPTGRMRLTGTTSFNGGAAELRFSAE</sequence>
<organism evidence="2 3">
    <name type="scientific">Arthrobacter sunyaminii</name>
    <dbReference type="NCBI Taxonomy" id="2816859"/>
    <lineage>
        <taxon>Bacteria</taxon>
        <taxon>Bacillati</taxon>
        <taxon>Actinomycetota</taxon>
        <taxon>Actinomycetes</taxon>
        <taxon>Micrococcales</taxon>
        <taxon>Micrococcaceae</taxon>
        <taxon>Arthrobacter</taxon>
    </lineage>
</organism>
<dbReference type="Proteomes" id="UP000680588">
    <property type="component" value="Chromosome"/>
</dbReference>
<keyword evidence="3" id="KW-1185">Reference proteome</keyword>
<dbReference type="AlphaFoldDB" id="A0A975PEQ2"/>
<dbReference type="SUPFAM" id="SSF53597">
    <property type="entry name" value="Dihydrofolate reductase-like"/>
    <property type="match status" value="1"/>
</dbReference>
<gene>
    <name evidence="2" type="ORF">KG104_16510</name>
</gene>